<evidence type="ECO:0000256" key="11">
    <source>
        <dbReference type="ARBA" id="ARBA00022729"/>
    </source>
</evidence>
<dbReference type="InterPro" id="IPR027268">
    <property type="entry name" value="Peptidase_M4/M1_CTD_sf"/>
</dbReference>
<evidence type="ECO:0000256" key="8">
    <source>
        <dbReference type="ARBA" id="ARBA00022670"/>
    </source>
</evidence>
<protein>
    <recommendedName>
        <fullName evidence="25">Aminopeptidase</fullName>
        <ecNumber evidence="25">3.4.11.-</ecNumber>
    </recommendedName>
</protein>
<dbReference type="InterPro" id="IPR014782">
    <property type="entry name" value="Peptidase_M1_dom"/>
</dbReference>
<evidence type="ECO:0000256" key="16">
    <source>
        <dbReference type="ARBA" id="ARBA00023049"/>
    </source>
</evidence>
<feature type="binding site" evidence="23">
    <location>
        <position position="333"/>
    </location>
    <ligand>
        <name>Zn(2+)</name>
        <dbReference type="ChEBI" id="CHEBI:29105"/>
        <note>catalytic</note>
    </ligand>
</feature>
<feature type="site" description="Transition state stabilizer" evidence="24">
    <location>
        <position position="419"/>
    </location>
</feature>
<keyword evidence="10 23" id="KW-0479">Metal-binding</keyword>
<dbReference type="AlphaFoldDB" id="A0A6J2XMH0"/>
<dbReference type="GO" id="GO:0005886">
    <property type="term" value="C:plasma membrane"/>
    <property type="evidence" value="ECO:0007669"/>
    <property type="project" value="UniProtKB-SubCell"/>
</dbReference>
<dbReference type="InterPro" id="IPR042097">
    <property type="entry name" value="Aminopeptidase_N-like_N_sf"/>
</dbReference>
<evidence type="ECO:0000256" key="24">
    <source>
        <dbReference type="PIRSR" id="PIRSR634016-4"/>
    </source>
</evidence>
<comment type="similarity">
    <text evidence="4 25">Belongs to the peptidase M1 family.</text>
</comment>
<dbReference type="GO" id="GO:0005615">
    <property type="term" value="C:extracellular space"/>
    <property type="evidence" value="ECO:0007669"/>
    <property type="project" value="TreeGrafter"/>
</dbReference>
<evidence type="ECO:0000256" key="5">
    <source>
        <dbReference type="ARBA" id="ARBA00022438"/>
    </source>
</evidence>
<dbReference type="RefSeq" id="XP_030752547.1">
    <property type="nucleotide sequence ID" value="XM_030896687.1"/>
</dbReference>
<evidence type="ECO:0000256" key="3">
    <source>
        <dbReference type="ARBA" id="ARBA00004609"/>
    </source>
</evidence>
<dbReference type="EC" id="3.4.11.-" evidence="25"/>
<evidence type="ECO:0000256" key="4">
    <source>
        <dbReference type="ARBA" id="ARBA00010136"/>
    </source>
</evidence>
<dbReference type="InterPro" id="IPR050344">
    <property type="entry name" value="Peptidase_M1_aminopeptidases"/>
</dbReference>
<evidence type="ECO:0000256" key="25">
    <source>
        <dbReference type="RuleBase" id="RU364040"/>
    </source>
</evidence>
<feature type="active site" description="Proton acceptor" evidence="21">
    <location>
        <position position="334"/>
    </location>
</feature>
<evidence type="ECO:0000256" key="14">
    <source>
        <dbReference type="ARBA" id="ARBA00022968"/>
    </source>
</evidence>
<evidence type="ECO:0000256" key="13">
    <source>
        <dbReference type="ARBA" id="ARBA00022833"/>
    </source>
</evidence>
<dbReference type="GO" id="GO:0070006">
    <property type="term" value="F:metalloaminopeptidase activity"/>
    <property type="evidence" value="ECO:0007669"/>
    <property type="project" value="TreeGrafter"/>
</dbReference>
<evidence type="ECO:0000313" key="32">
    <source>
        <dbReference type="RefSeq" id="XP_030752546.1"/>
    </source>
</evidence>
<evidence type="ECO:0000256" key="19">
    <source>
        <dbReference type="ARBA" id="ARBA00023180"/>
    </source>
</evidence>
<dbReference type="OrthoDB" id="510539at2759"/>
<dbReference type="Proteomes" id="UP000504635">
    <property type="component" value="Unplaced"/>
</dbReference>
<evidence type="ECO:0000313" key="31">
    <source>
        <dbReference type="RefSeq" id="XP_030752545.1"/>
    </source>
</evidence>
<keyword evidence="5 25" id="KW-0031">Aminopeptidase</keyword>
<keyword evidence="11 26" id="KW-0732">Signal</keyword>
<evidence type="ECO:0000256" key="18">
    <source>
        <dbReference type="ARBA" id="ARBA00023157"/>
    </source>
</evidence>
<keyword evidence="6" id="KW-1003">Cell membrane</keyword>
<dbReference type="Pfam" id="PF11838">
    <property type="entry name" value="ERAP1_C"/>
    <property type="match status" value="1"/>
</dbReference>
<evidence type="ECO:0000259" key="27">
    <source>
        <dbReference type="Pfam" id="PF01433"/>
    </source>
</evidence>
<dbReference type="InterPro" id="IPR001930">
    <property type="entry name" value="Peptidase_M1"/>
</dbReference>
<dbReference type="Gene3D" id="1.25.50.20">
    <property type="match status" value="1"/>
</dbReference>
<evidence type="ECO:0000256" key="26">
    <source>
        <dbReference type="SAM" id="SignalP"/>
    </source>
</evidence>
<keyword evidence="20" id="KW-0449">Lipoprotein</keyword>
<keyword evidence="15" id="KW-1133">Transmembrane helix</keyword>
<feature type="binding site" evidence="22">
    <location>
        <position position="158"/>
    </location>
    <ligand>
        <name>substrate</name>
    </ligand>
</feature>
<dbReference type="GO" id="GO:0043171">
    <property type="term" value="P:peptide catabolic process"/>
    <property type="evidence" value="ECO:0007669"/>
    <property type="project" value="TreeGrafter"/>
</dbReference>
<dbReference type="PRINTS" id="PR00756">
    <property type="entry name" value="ALADIPTASE"/>
</dbReference>
<dbReference type="GeneID" id="115879725"/>
<keyword evidence="14" id="KW-0735">Signal-anchor</keyword>
<evidence type="ECO:0000256" key="1">
    <source>
        <dbReference type="ARBA" id="ARBA00000098"/>
    </source>
</evidence>
<evidence type="ECO:0000256" key="15">
    <source>
        <dbReference type="ARBA" id="ARBA00022989"/>
    </source>
</evidence>
<dbReference type="GO" id="GO:0005737">
    <property type="term" value="C:cytoplasm"/>
    <property type="evidence" value="ECO:0007669"/>
    <property type="project" value="TreeGrafter"/>
</dbReference>
<dbReference type="GO" id="GO:0042277">
    <property type="term" value="F:peptide binding"/>
    <property type="evidence" value="ECO:0007669"/>
    <property type="project" value="TreeGrafter"/>
</dbReference>
<evidence type="ECO:0000313" key="33">
    <source>
        <dbReference type="RefSeq" id="XP_030752547.1"/>
    </source>
</evidence>
<sequence>MKTAAIAVLSFLTFVNGHDYRLPKNVMPENYRLEIITPLGEKDNFDFHGKVWIETSCVTPTKNITLHSKDLEIEEEKVALKDISSKVIKEIKELKVTYDKENDFLIILLDQPLTEDHRYEIYIPFKGKLNDGLAGFYRSSYVDSHTKEKKWLGVTQFEAISARRAFPCFDEPEMKATFDISVARKDGYRAISNMPLLTTEPMKEKTGWYWDRFDISVPMSTYLVAYVVSDFHYEEAEPLKDMNNVTFRIWARSDALNQVDFAKEVGPKALRYFEKFFNIDYPLPKQDMVAIPDFSAGAMENWGLITYREAYLLYDPQVSSKVSQHRVASVIAHELAHQWFGNLVTMKWWTDLWLNEGFATYMASLAVDHLFPKWNSLDAEGATNILSVFSFDALRSSHPVSVPIGNPKQIDEIFDTISYKKGSSLIRMMSLFLGEETLRSGVSKYLRDHRYHNAEQDDLWQALTESAHEKGTLPKELTVKTIMDTWTVQTGYPVITVHRDYENETAEITQERFLKDTIKVKDDTKPCWWVPLSYSSQSHPEFNITTPKYWLSCPNDQNQLIQHIAGPEEWVIFNNKMAGIYKINYDDKNWHLLTEALKSEESDKIPVLNRVQLIADSADLAFVGKQNYEIFFDLITYLANETEYLPWSTALGKTGVIKTYLQKSPSYGTFKNYMKHLLTPAYEKTNGLSSIEKDESDQLDNVKFHSLLAGRSCKFGVESCIHEAVQLFKQWQDAPDGHNPIPKDLRSVVYCTALEHGGEKEWNFLWEKYQHSNVATEKSTLLSVLGCTNELWILSRYLEWSLDDSKVRRQDAGSVFSTVASNEVGYFIAKNFLFENVEKIFKHLAPNNRRISGYLSSVANKMTQEKEEHELDYFIHAHKEKFSEVKQGVDQALETVKINIQWQKKHAKEIEEILKKFSKE</sequence>
<name>A0A6J2XMH0_SITOR</name>
<feature type="binding site" evidence="23">
    <location>
        <position position="356"/>
    </location>
    <ligand>
        <name>Zn(2+)</name>
        <dbReference type="ChEBI" id="CHEBI:29105"/>
        <note>catalytic</note>
    </ligand>
</feature>
<gene>
    <name evidence="31 32 33" type="primary">LOC115879725</name>
</gene>
<dbReference type="InterPro" id="IPR045357">
    <property type="entry name" value="Aminopeptidase_N-like_N"/>
</dbReference>
<keyword evidence="18" id="KW-1015">Disulfide bond</keyword>
<dbReference type="KEGG" id="soy:115879725"/>
<dbReference type="FunFam" id="1.25.50.20:FF:000001">
    <property type="entry name" value="Aminopeptidase"/>
    <property type="match status" value="1"/>
</dbReference>
<dbReference type="Gene3D" id="2.60.40.1910">
    <property type="match status" value="1"/>
</dbReference>
<accession>A0A6J2XMH0</accession>
<dbReference type="Gene3D" id="1.10.390.10">
    <property type="entry name" value="Neutral Protease Domain 2"/>
    <property type="match status" value="1"/>
</dbReference>
<evidence type="ECO:0000256" key="23">
    <source>
        <dbReference type="PIRSR" id="PIRSR634016-3"/>
    </source>
</evidence>
<reference evidence="31 32" key="1">
    <citation type="submission" date="2025-04" db="UniProtKB">
        <authorList>
            <consortium name="RefSeq"/>
        </authorList>
    </citation>
    <scope>IDENTIFICATION</scope>
    <source>
        <tissue evidence="31 32">Gonads</tissue>
    </source>
</reference>
<dbReference type="CDD" id="cd09601">
    <property type="entry name" value="M1_APN-Q_like"/>
    <property type="match status" value="1"/>
</dbReference>
<dbReference type="PANTHER" id="PTHR11533:SF253">
    <property type="entry name" value="AMINOPEPTIDASE-RELATED"/>
    <property type="match status" value="1"/>
</dbReference>
<evidence type="ECO:0000256" key="2">
    <source>
        <dbReference type="ARBA" id="ARBA00004606"/>
    </source>
</evidence>
<evidence type="ECO:0000256" key="21">
    <source>
        <dbReference type="PIRSR" id="PIRSR634016-1"/>
    </source>
</evidence>
<keyword evidence="12 25" id="KW-0378">Hydrolase</keyword>
<dbReference type="InterPro" id="IPR024571">
    <property type="entry name" value="ERAP1-like_C_dom"/>
</dbReference>
<keyword evidence="13 23" id="KW-0862">Zinc</keyword>
<comment type="catalytic activity">
    <reaction evidence="1">
        <text>Release of an N-terminal amino acid, Xaa-|-Yaa- from a peptide, amide or arylamide. Xaa is preferably Ala, but may be most amino acids including Pro (slow action). When a terminal hydrophobic residue is followed by a prolyl residue, the two may be released as an intact Xaa-Pro dipeptide.</text>
        <dbReference type="EC" id="3.4.11.2"/>
    </reaction>
</comment>
<feature type="domain" description="ERAP1-like C-terminal" evidence="28">
    <location>
        <begin position="570"/>
        <end position="897"/>
    </location>
</feature>
<dbReference type="SUPFAM" id="SSF55486">
    <property type="entry name" value="Metalloproteases ('zincins'), catalytic domain"/>
    <property type="match status" value="1"/>
</dbReference>
<feature type="binding site" evidence="23">
    <location>
        <position position="337"/>
    </location>
    <ligand>
        <name>Zn(2+)</name>
        <dbReference type="ChEBI" id="CHEBI:29105"/>
        <note>catalytic</note>
    </ligand>
</feature>
<dbReference type="GO" id="GO:0098552">
    <property type="term" value="C:side of membrane"/>
    <property type="evidence" value="ECO:0007669"/>
    <property type="project" value="UniProtKB-KW"/>
</dbReference>
<evidence type="ECO:0000256" key="9">
    <source>
        <dbReference type="ARBA" id="ARBA00022692"/>
    </source>
</evidence>
<evidence type="ECO:0000256" key="20">
    <source>
        <dbReference type="ARBA" id="ARBA00023288"/>
    </source>
</evidence>
<evidence type="ECO:0000256" key="22">
    <source>
        <dbReference type="PIRSR" id="PIRSR634016-2"/>
    </source>
</evidence>
<keyword evidence="19" id="KW-0325">Glycoprotein</keyword>
<feature type="domain" description="Aminopeptidase N-like N-terminal" evidence="29">
    <location>
        <begin position="28"/>
        <end position="223"/>
    </location>
</feature>
<organism evidence="30 33">
    <name type="scientific">Sitophilus oryzae</name>
    <name type="common">Rice weevil</name>
    <name type="synonym">Curculio oryzae</name>
    <dbReference type="NCBI Taxonomy" id="7048"/>
    <lineage>
        <taxon>Eukaryota</taxon>
        <taxon>Metazoa</taxon>
        <taxon>Ecdysozoa</taxon>
        <taxon>Arthropoda</taxon>
        <taxon>Hexapoda</taxon>
        <taxon>Insecta</taxon>
        <taxon>Pterygota</taxon>
        <taxon>Neoptera</taxon>
        <taxon>Endopterygota</taxon>
        <taxon>Coleoptera</taxon>
        <taxon>Polyphaga</taxon>
        <taxon>Cucujiformia</taxon>
        <taxon>Curculionidae</taxon>
        <taxon>Dryophthorinae</taxon>
        <taxon>Sitophilus</taxon>
    </lineage>
</organism>
<keyword evidence="7" id="KW-0336">GPI-anchor</keyword>
<dbReference type="Pfam" id="PF17900">
    <property type="entry name" value="Peptidase_M1_N"/>
    <property type="match status" value="1"/>
</dbReference>
<keyword evidence="16 25" id="KW-0482">Metalloprotease</keyword>
<dbReference type="FunFam" id="1.10.390.10:FF:000001">
    <property type="entry name" value="Aminopeptidase"/>
    <property type="match status" value="1"/>
</dbReference>
<comment type="cofactor">
    <cofactor evidence="23 25">
        <name>Zn(2+)</name>
        <dbReference type="ChEBI" id="CHEBI:29105"/>
    </cofactor>
    <text evidence="23 25">Binds 1 zinc ion per subunit.</text>
</comment>
<dbReference type="RefSeq" id="XP_030752546.1">
    <property type="nucleotide sequence ID" value="XM_030896686.1"/>
</dbReference>
<evidence type="ECO:0000256" key="6">
    <source>
        <dbReference type="ARBA" id="ARBA00022475"/>
    </source>
</evidence>
<evidence type="ECO:0000259" key="29">
    <source>
        <dbReference type="Pfam" id="PF17900"/>
    </source>
</evidence>
<keyword evidence="30" id="KW-1185">Reference proteome</keyword>
<evidence type="ECO:0000256" key="17">
    <source>
        <dbReference type="ARBA" id="ARBA00023136"/>
    </source>
</evidence>
<evidence type="ECO:0000256" key="12">
    <source>
        <dbReference type="ARBA" id="ARBA00022801"/>
    </source>
</evidence>
<dbReference type="GO" id="GO:0006508">
    <property type="term" value="P:proteolysis"/>
    <property type="evidence" value="ECO:0007669"/>
    <property type="project" value="UniProtKB-KW"/>
</dbReference>
<dbReference type="SUPFAM" id="SSF63737">
    <property type="entry name" value="Leukotriene A4 hydrolase N-terminal domain"/>
    <property type="match status" value="1"/>
</dbReference>
<feature type="domain" description="Peptidase M1 membrane alanine aminopeptidase" evidence="27">
    <location>
        <begin position="262"/>
        <end position="486"/>
    </location>
</feature>
<dbReference type="FunFam" id="2.60.40.1910:FF:000008">
    <property type="entry name" value="Aminopeptidase"/>
    <property type="match status" value="1"/>
</dbReference>
<keyword evidence="8 25" id="KW-0645">Protease</keyword>
<evidence type="ECO:0000313" key="30">
    <source>
        <dbReference type="Proteomes" id="UP000504635"/>
    </source>
</evidence>
<evidence type="ECO:0000259" key="28">
    <source>
        <dbReference type="Pfam" id="PF11838"/>
    </source>
</evidence>
<dbReference type="FunFam" id="2.60.40.1730:FF:000012">
    <property type="entry name" value="Aminopeptidase N"/>
    <property type="match status" value="1"/>
</dbReference>
<feature type="binding site" evidence="22">
    <location>
        <position position="849"/>
    </location>
    <ligand>
        <name>substrate</name>
    </ligand>
</feature>
<feature type="binding site" evidence="22">
    <location>
        <begin position="297"/>
        <end position="301"/>
    </location>
    <ligand>
        <name>substrate</name>
    </ligand>
</feature>
<comment type="subcellular location">
    <subcellularLocation>
        <location evidence="3">Cell membrane</location>
        <topology evidence="3">Lipid-anchor</topology>
        <topology evidence="3">GPI-anchor</topology>
    </subcellularLocation>
    <subcellularLocation>
        <location evidence="2">Membrane</location>
        <topology evidence="2">Single-pass type II membrane protein</topology>
    </subcellularLocation>
</comment>
<feature type="chain" id="PRO_5044642856" description="Aminopeptidase" evidence="26">
    <location>
        <begin position="18"/>
        <end position="920"/>
    </location>
</feature>
<dbReference type="GO" id="GO:0008270">
    <property type="term" value="F:zinc ion binding"/>
    <property type="evidence" value="ECO:0007669"/>
    <property type="project" value="UniProtKB-UniRule"/>
</dbReference>
<proteinExistence type="inferred from homology"/>
<evidence type="ECO:0000256" key="7">
    <source>
        <dbReference type="ARBA" id="ARBA00022622"/>
    </source>
</evidence>
<dbReference type="GO" id="GO:0016285">
    <property type="term" value="F:alanyl aminopeptidase activity"/>
    <property type="evidence" value="ECO:0007669"/>
    <property type="project" value="UniProtKB-EC"/>
</dbReference>
<dbReference type="InterPro" id="IPR034016">
    <property type="entry name" value="M1_APN-typ"/>
</dbReference>
<dbReference type="Pfam" id="PF01433">
    <property type="entry name" value="Peptidase_M1"/>
    <property type="match status" value="1"/>
</dbReference>
<keyword evidence="9" id="KW-0812">Transmembrane</keyword>
<dbReference type="Gene3D" id="2.60.40.1730">
    <property type="entry name" value="tricorn interacting facor f3 domain"/>
    <property type="match status" value="1"/>
</dbReference>
<evidence type="ECO:0000256" key="10">
    <source>
        <dbReference type="ARBA" id="ARBA00022723"/>
    </source>
</evidence>
<dbReference type="RefSeq" id="XP_030752545.1">
    <property type="nucleotide sequence ID" value="XM_030896685.1"/>
</dbReference>
<keyword evidence="17" id="KW-0472">Membrane</keyword>
<dbReference type="PANTHER" id="PTHR11533">
    <property type="entry name" value="PROTEASE M1 ZINC METALLOPROTEASE"/>
    <property type="match status" value="1"/>
</dbReference>
<feature type="signal peptide" evidence="26">
    <location>
        <begin position="1"/>
        <end position="17"/>
    </location>
</feature>